<dbReference type="Proteomes" id="UP000282654">
    <property type="component" value="Unassembled WGS sequence"/>
</dbReference>
<evidence type="ECO:0000259" key="3">
    <source>
        <dbReference type="PROSITE" id="PS50983"/>
    </source>
</evidence>
<dbReference type="PANTHER" id="PTHR30535">
    <property type="entry name" value="VITAMIN B12-BINDING PROTEIN"/>
    <property type="match status" value="1"/>
</dbReference>
<proteinExistence type="inferred from homology"/>
<dbReference type="InterPro" id="IPR050902">
    <property type="entry name" value="ABC_Transporter_SBP"/>
</dbReference>
<protein>
    <submittedName>
        <fullName evidence="4">Iron complex transport system substrate-binding protein</fullName>
    </submittedName>
</protein>
<evidence type="ECO:0000313" key="5">
    <source>
        <dbReference type="Proteomes" id="UP000282654"/>
    </source>
</evidence>
<dbReference type="Pfam" id="PF01497">
    <property type="entry name" value="Peripla_BP_2"/>
    <property type="match status" value="1"/>
</dbReference>
<feature type="chain" id="PRO_5039716334" evidence="2">
    <location>
        <begin position="30"/>
        <end position="360"/>
    </location>
</feature>
<evidence type="ECO:0000313" key="4">
    <source>
        <dbReference type="EMBL" id="RPF46858.1"/>
    </source>
</evidence>
<organism evidence="4 5">
    <name type="scientific">Thermodesulfitimonas autotrophica</name>
    <dbReference type="NCBI Taxonomy" id="1894989"/>
    <lineage>
        <taxon>Bacteria</taxon>
        <taxon>Bacillati</taxon>
        <taxon>Bacillota</taxon>
        <taxon>Clostridia</taxon>
        <taxon>Thermoanaerobacterales</taxon>
        <taxon>Thermoanaerobacteraceae</taxon>
        <taxon>Thermodesulfitimonas</taxon>
    </lineage>
</organism>
<feature type="signal peptide" evidence="2">
    <location>
        <begin position="1"/>
        <end position="29"/>
    </location>
</feature>
<evidence type="ECO:0000256" key="2">
    <source>
        <dbReference type="SAM" id="SignalP"/>
    </source>
</evidence>
<dbReference type="RefSeq" id="WP_211328103.1">
    <property type="nucleotide sequence ID" value="NZ_RKRE01000002.1"/>
</dbReference>
<keyword evidence="5" id="KW-1185">Reference proteome</keyword>
<name>A0A3N5BB16_9THEO</name>
<reference evidence="4 5" key="1">
    <citation type="submission" date="2018-11" db="EMBL/GenBank/DDBJ databases">
        <title>Genomic Encyclopedia of Type Strains, Phase IV (KMG-IV): sequencing the most valuable type-strain genomes for metagenomic binning, comparative biology and taxonomic classification.</title>
        <authorList>
            <person name="Goeker M."/>
        </authorList>
    </citation>
    <scope>NUCLEOTIDE SEQUENCE [LARGE SCALE GENOMIC DNA]</scope>
    <source>
        <strain evidence="4 5">DSM 102936</strain>
    </source>
</reference>
<dbReference type="InterPro" id="IPR002491">
    <property type="entry name" value="ABC_transptr_periplasmic_BD"/>
</dbReference>
<accession>A0A3N5BB16</accession>
<sequence>MRLLGRFVGIVFLLAALLAGALLSSTQLAECWAAPQKRITVTEYFVTPAGKIEKHAVRVPCSPKRVVVLGGYPAEMLKALGVEKTVVAVDDWTRNKERWPAYVNRLPSVGRSNTPDIEKILALKPDLVIEGFLDPRLRTQLERAGIPCLKIYGYKTTLIPTEIRTLGLVFNCRSRANAYAGYIEKHWRTVQERTKKLASRQKPKVYWESGLGDWSTHGPGSGAQPLIDWAGGINIAADRGIAYPKVSPEWVAAKNPDVIIKYVSAPECGWEGDVKKLAEIRQQIMQRPALRNTNAVRHGRVYLISAKISCAPRGAAGEYYVAKWLHPELFRDVNPEAVHREMLKKFYGEELRGVWVYPQR</sequence>
<gene>
    <name evidence="4" type="ORF">EDD75_1119</name>
</gene>
<dbReference type="EMBL" id="RKRE01000002">
    <property type="protein sequence ID" value="RPF46858.1"/>
    <property type="molecule type" value="Genomic_DNA"/>
</dbReference>
<feature type="domain" description="Fe/B12 periplasmic-binding" evidence="3">
    <location>
        <begin position="65"/>
        <end position="333"/>
    </location>
</feature>
<comment type="similarity">
    <text evidence="1">Belongs to the bacterial solute-binding protein 8 family.</text>
</comment>
<keyword evidence="2" id="KW-0732">Signal</keyword>
<dbReference type="PROSITE" id="PS50983">
    <property type="entry name" value="FE_B12_PBP"/>
    <property type="match status" value="1"/>
</dbReference>
<dbReference type="SUPFAM" id="SSF53807">
    <property type="entry name" value="Helical backbone' metal receptor"/>
    <property type="match status" value="1"/>
</dbReference>
<dbReference type="PANTHER" id="PTHR30535:SF34">
    <property type="entry name" value="MOLYBDATE-BINDING PROTEIN MOLA"/>
    <property type="match status" value="1"/>
</dbReference>
<dbReference type="Gene3D" id="3.40.50.1980">
    <property type="entry name" value="Nitrogenase molybdenum iron protein domain"/>
    <property type="match status" value="2"/>
</dbReference>
<comment type="caution">
    <text evidence="4">The sequence shown here is derived from an EMBL/GenBank/DDBJ whole genome shotgun (WGS) entry which is preliminary data.</text>
</comment>
<dbReference type="AlphaFoldDB" id="A0A3N5BB16"/>
<evidence type="ECO:0000256" key="1">
    <source>
        <dbReference type="ARBA" id="ARBA00008814"/>
    </source>
</evidence>